<keyword evidence="3 5" id="KW-1133">Transmembrane helix</keyword>
<comment type="caution">
    <text evidence="6">The sequence shown here is derived from an EMBL/GenBank/DDBJ whole genome shotgun (WGS) entry which is preliminary data.</text>
</comment>
<keyword evidence="7" id="KW-1185">Reference proteome</keyword>
<sequence>MSTILRIFIKDLRGICRNIFALIIAIGLCIIPSLYAWFNIYSNWDPYANTASIKIAVYSEDTGFDMDGEYQNMGNSIIDNLKENDKLGWTFTKDMESTIDGVKSGKYYAAIVIGDNFSRSMINFLNDNMETPSVTYYENAKKNAIASKITQSGKSTLQETINETFIETVVVTILNSTDAASLTKTNVLSDISDKLTDISNNLSEYNASISMFNASNDNLSDTLKKTDALVSDMQSNMSEENIEASKNTANNAIDAYTANISASLTRLTDINTKLTGKIETLRGKIADYKNNHTLVTKLDIIKQLGELNSLMNEVINANNEFNNSLKPILEHFKDIDNDNGGNNQFLYDSLISSLDLMPALLKTAAQNMTTFTQWYTDSKADPANIFTYMDDALVQCENSINSLNSILTSSINDSVGKSGELFKTSINSIYDSLVSASDSLSAISTIINGVDSTLSSVNFTLDTMGELIGNVQNTLDKANTELAALKDDGKYELMQKLLDKDSSEYGEFFSSPVKVTTENVYEAVNYGTAVAPFYTTLALWVGGLLLTALIKTSPDDREEFKNATLTQKYFGRYLIFWLMGQIQAVITVLGDIYLLKIYCVHPGIFMLTASLVSFAFTLLIYTLTLSFGDVGKALAVVLVVIQIAGSSGTYPIELLPSFFRNVYIYFPFPYAINAIRECVSGFYRYDYFILMGQLMLFVIGTLFLGLFLRKPFMKLNHYMHHRMHDTKLM</sequence>
<dbReference type="InterPro" id="IPR051328">
    <property type="entry name" value="T7SS_ABC-Transporter"/>
</dbReference>
<keyword evidence="2 5" id="KW-0812">Transmembrane</keyword>
<evidence type="ECO:0000256" key="3">
    <source>
        <dbReference type="ARBA" id="ARBA00022989"/>
    </source>
</evidence>
<keyword evidence="4 5" id="KW-0472">Membrane</keyword>
<feature type="transmembrane region" description="Helical" evidence="5">
    <location>
        <begin position="570"/>
        <end position="594"/>
    </location>
</feature>
<feature type="transmembrane region" description="Helical" evidence="5">
    <location>
        <begin position="20"/>
        <end position="38"/>
    </location>
</feature>
<feature type="transmembrane region" description="Helical" evidence="5">
    <location>
        <begin position="600"/>
        <end position="621"/>
    </location>
</feature>
<comment type="subcellular location">
    <subcellularLocation>
        <location evidence="1">Membrane</location>
        <topology evidence="1">Multi-pass membrane protein</topology>
    </subcellularLocation>
</comment>
<reference evidence="6 7" key="1">
    <citation type="submission" date="2024-03" db="EMBL/GenBank/DDBJ databases">
        <title>Human intestinal bacterial collection.</title>
        <authorList>
            <person name="Pauvert C."/>
            <person name="Hitch T.C.A."/>
            <person name="Clavel T."/>
        </authorList>
    </citation>
    <scope>NUCLEOTIDE SEQUENCE [LARGE SCALE GENOMIC DNA]</scope>
    <source>
        <strain evidence="6 7">CLA-AA-H255</strain>
    </source>
</reference>
<name>A0ABV1BWD5_9FIRM</name>
<evidence type="ECO:0000256" key="4">
    <source>
        <dbReference type="ARBA" id="ARBA00023136"/>
    </source>
</evidence>
<dbReference type="Proteomes" id="UP001442364">
    <property type="component" value="Unassembled WGS sequence"/>
</dbReference>
<feature type="transmembrane region" description="Helical" evidence="5">
    <location>
        <begin position="687"/>
        <end position="708"/>
    </location>
</feature>
<dbReference type="PANTHER" id="PTHR43077:SF10">
    <property type="entry name" value="TRANSPORT PERMEASE PROTEIN"/>
    <property type="match status" value="1"/>
</dbReference>
<evidence type="ECO:0000256" key="1">
    <source>
        <dbReference type="ARBA" id="ARBA00004141"/>
    </source>
</evidence>
<evidence type="ECO:0000313" key="6">
    <source>
        <dbReference type="EMBL" id="MEQ2380053.1"/>
    </source>
</evidence>
<feature type="transmembrane region" description="Helical" evidence="5">
    <location>
        <begin position="531"/>
        <end position="550"/>
    </location>
</feature>
<protein>
    <submittedName>
        <fullName evidence="6">YhgE/Pip domain-containing protein</fullName>
    </submittedName>
</protein>
<gene>
    <name evidence="6" type="ORF">WMO14_09185</name>
</gene>
<organism evidence="6 7">
    <name type="scientific">[Lactobacillus] rogosae</name>
    <dbReference type="NCBI Taxonomy" id="706562"/>
    <lineage>
        <taxon>Bacteria</taxon>
        <taxon>Bacillati</taxon>
        <taxon>Bacillota</taxon>
        <taxon>Clostridia</taxon>
        <taxon>Lachnospirales</taxon>
        <taxon>Lachnospiraceae</taxon>
        <taxon>Lachnospira</taxon>
    </lineage>
</organism>
<dbReference type="NCBIfam" id="TIGR03062">
    <property type="entry name" value="pip_yhgE_Cterm"/>
    <property type="match status" value="1"/>
</dbReference>
<evidence type="ECO:0000256" key="5">
    <source>
        <dbReference type="SAM" id="Phobius"/>
    </source>
</evidence>
<dbReference type="RefSeq" id="WP_349153715.1">
    <property type="nucleotide sequence ID" value="NZ_JBBMER010000006.1"/>
</dbReference>
<dbReference type="InterPro" id="IPR017500">
    <property type="entry name" value="Phage_infect_YhgE_N"/>
</dbReference>
<evidence type="ECO:0000313" key="7">
    <source>
        <dbReference type="Proteomes" id="UP001442364"/>
    </source>
</evidence>
<dbReference type="PANTHER" id="PTHR43077">
    <property type="entry name" value="TRANSPORT PERMEASE YVFS-RELATED"/>
    <property type="match status" value="1"/>
</dbReference>
<feature type="transmembrane region" description="Helical" evidence="5">
    <location>
        <begin position="633"/>
        <end position="652"/>
    </location>
</feature>
<dbReference type="Gene3D" id="3.40.1710.10">
    <property type="entry name" value="abc type-2 transporter like domain"/>
    <property type="match status" value="1"/>
</dbReference>
<accession>A0ABV1BWD5</accession>
<dbReference type="EMBL" id="JBBMER010000006">
    <property type="protein sequence ID" value="MEQ2380053.1"/>
    <property type="molecule type" value="Genomic_DNA"/>
</dbReference>
<dbReference type="InterPro" id="IPR017501">
    <property type="entry name" value="Phage_infect_YhgE_C"/>
</dbReference>
<proteinExistence type="predicted"/>
<dbReference type="NCBIfam" id="TIGR03061">
    <property type="entry name" value="pip_yhgE_Nterm"/>
    <property type="match status" value="1"/>
</dbReference>
<evidence type="ECO:0000256" key="2">
    <source>
        <dbReference type="ARBA" id="ARBA00022692"/>
    </source>
</evidence>